<sequence length="209" mass="22495">MARTGRPRAFDRDAALHTAMLVFWERGYATTSTTDLSAAMGINPPSLYAAFKNKEQLFREAIGLYERTEAEASRREMEAAPTARGAIAALLHASVDRFTAEDKPRGCMIVLAATNCTEDHESVRDFALRCRARTKEMIKARLDSAGAAGELAPGTDTDRLAAFYTTFLNGLSIQARDGADRALLHGLVDMAMSTWDAPAGPLVGAPSAA</sequence>
<keyword evidence="3" id="KW-0804">Transcription</keyword>
<evidence type="ECO:0000256" key="2">
    <source>
        <dbReference type="ARBA" id="ARBA00023125"/>
    </source>
</evidence>
<dbReference type="Pfam" id="PF00440">
    <property type="entry name" value="TetR_N"/>
    <property type="match status" value="1"/>
</dbReference>
<dbReference type="InterPro" id="IPR001647">
    <property type="entry name" value="HTH_TetR"/>
</dbReference>
<keyword evidence="2 4" id="KW-0238">DNA-binding</keyword>
<dbReference type="Proteomes" id="UP001202052">
    <property type="component" value="Unassembled WGS sequence"/>
</dbReference>
<evidence type="ECO:0000256" key="4">
    <source>
        <dbReference type="PROSITE-ProRule" id="PRU00335"/>
    </source>
</evidence>
<dbReference type="RefSeq" id="WP_249458114.1">
    <property type="nucleotide sequence ID" value="NZ_JAMCCK010000013.1"/>
</dbReference>
<gene>
    <name evidence="6" type="ORF">M4438_07955</name>
</gene>
<feature type="DNA-binding region" description="H-T-H motif" evidence="4">
    <location>
        <begin position="32"/>
        <end position="51"/>
    </location>
</feature>
<dbReference type="InterPro" id="IPR009057">
    <property type="entry name" value="Homeodomain-like_sf"/>
</dbReference>
<dbReference type="PROSITE" id="PS50977">
    <property type="entry name" value="HTH_TETR_2"/>
    <property type="match status" value="1"/>
</dbReference>
<protein>
    <submittedName>
        <fullName evidence="6">TetR/AcrR family transcriptional regulator</fullName>
    </submittedName>
</protein>
<evidence type="ECO:0000259" key="5">
    <source>
        <dbReference type="PROSITE" id="PS50977"/>
    </source>
</evidence>
<dbReference type="InterPro" id="IPR036271">
    <property type="entry name" value="Tet_transcr_reg_TetR-rel_C_sf"/>
</dbReference>
<evidence type="ECO:0000256" key="1">
    <source>
        <dbReference type="ARBA" id="ARBA00023015"/>
    </source>
</evidence>
<dbReference type="InterPro" id="IPR023772">
    <property type="entry name" value="DNA-bd_HTH_TetR-type_CS"/>
</dbReference>
<dbReference type="InterPro" id="IPR011075">
    <property type="entry name" value="TetR_C"/>
</dbReference>
<dbReference type="SUPFAM" id="SSF46689">
    <property type="entry name" value="Homeodomain-like"/>
    <property type="match status" value="1"/>
</dbReference>
<evidence type="ECO:0000313" key="6">
    <source>
        <dbReference type="EMBL" id="MCL3993458.1"/>
    </source>
</evidence>
<dbReference type="SUPFAM" id="SSF48498">
    <property type="entry name" value="Tetracyclin repressor-like, C-terminal domain"/>
    <property type="match status" value="1"/>
</dbReference>
<keyword evidence="7" id="KW-1185">Reference proteome</keyword>
<dbReference type="Gene3D" id="1.10.357.10">
    <property type="entry name" value="Tetracycline Repressor, domain 2"/>
    <property type="match status" value="1"/>
</dbReference>
<feature type="domain" description="HTH tetR-type" evidence="5">
    <location>
        <begin position="9"/>
        <end position="69"/>
    </location>
</feature>
<name>A0ABT0NQ78_9ACTN</name>
<comment type="caution">
    <text evidence="6">The sequence shown here is derived from an EMBL/GenBank/DDBJ whole genome shotgun (WGS) entry which is preliminary data.</text>
</comment>
<organism evidence="6 7">
    <name type="scientific">Streptomyces lavenduligriseus</name>
    <dbReference type="NCBI Taxonomy" id="67315"/>
    <lineage>
        <taxon>Bacteria</taxon>
        <taxon>Bacillati</taxon>
        <taxon>Actinomycetota</taxon>
        <taxon>Actinomycetes</taxon>
        <taxon>Kitasatosporales</taxon>
        <taxon>Streptomycetaceae</taxon>
        <taxon>Streptomyces</taxon>
    </lineage>
</organism>
<accession>A0ABT0NQ78</accession>
<keyword evidence="1" id="KW-0805">Transcription regulation</keyword>
<dbReference type="PANTHER" id="PTHR47506">
    <property type="entry name" value="TRANSCRIPTIONAL REGULATORY PROTEIN"/>
    <property type="match status" value="1"/>
</dbReference>
<proteinExistence type="predicted"/>
<dbReference type="PANTHER" id="PTHR47506:SF1">
    <property type="entry name" value="HTH-TYPE TRANSCRIPTIONAL REGULATOR YJDC"/>
    <property type="match status" value="1"/>
</dbReference>
<evidence type="ECO:0000256" key="3">
    <source>
        <dbReference type="ARBA" id="ARBA00023163"/>
    </source>
</evidence>
<dbReference type="PROSITE" id="PS01081">
    <property type="entry name" value="HTH_TETR_1"/>
    <property type="match status" value="1"/>
</dbReference>
<dbReference type="Pfam" id="PF16925">
    <property type="entry name" value="TetR_C_13"/>
    <property type="match status" value="1"/>
</dbReference>
<dbReference type="EMBL" id="JAMCCK010000013">
    <property type="protein sequence ID" value="MCL3993458.1"/>
    <property type="molecule type" value="Genomic_DNA"/>
</dbReference>
<reference evidence="6 7" key="1">
    <citation type="submission" date="2022-05" db="EMBL/GenBank/DDBJ databases">
        <title>Genome Resource of Streptomyces lavenduligriseus GA1-1, a Strain with Broad-Spectrum Antifungal Activity against Phytopathogenic Fungi.</title>
        <authorList>
            <person name="Qi D."/>
        </authorList>
    </citation>
    <scope>NUCLEOTIDE SEQUENCE [LARGE SCALE GENOMIC DNA]</scope>
    <source>
        <strain evidence="6 7">GA1-1</strain>
    </source>
</reference>
<dbReference type="Gene3D" id="1.10.10.60">
    <property type="entry name" value="Homeodomain-like"/>
    <property type="match status" value="1"/>
</dbReference>
<evidence type="ECO:0000313" key="7">
    <source>
        <dbReference type="Proteomes" id="UP001202052"/>
    </source>
</evidence>